<dbReference type="PANTHER" id="PTHR14949:SF54">
    <property type="entry name" value="VWFD DOMAIN-CONTAINING PROTEIN"/>
    <property type="match status" value="1"/>
</dbReference>
<dbReference type="InterPro" id="IPR001846">
    <property type="entry name" value="VWF_type-D"/>
</dbReference>
<dbReference type="AlphaFoldDB" id="A0A1S3IHM4"/>
<proteinExistence type="predicted"/>
<dbReference type="PANTHER" id="PTHR14949">
    <property type="entry name" value="EGF-LIKE-DOMAIN, MULTIPLE 7, 8"/>
    <property type="match status" value="1"/>
</dbReference>
<dbReference type="InterPro" id="IPR058727">
    <property type="entry name" value="Helical_Vwde"/>
</dbReference>
<dbReference type="PROSITE" id="PS51233">
    <property type="entry name" value="VWFD"/>
    <property type="match status" value="1"/>
</dbReference>
<gene>
    <name evidence="6" type="primary">LOC106164369</name>
</gene>
<feature type="domain" description="VWFD" evidence="4">
    <location>
        <begin position="435"/>
        <end position="628"/>
    </location>
</feature>
<keyword evidence="2" id="KW-1015">Disulfide bond</keyword>
<evidence type="ECO:0000313" key="6">
    <source>
        <dbReference type="RefSeq" id="XP_013397717.1"/>
    </source>
</evidence>
<feature type="signal peptide" evidence="3">
    <location>
        <begin position="1"/>
        <end position="29"/>
    </location>
</feature>
<organism evidence="5 6">
    <name type="scientific">Lingula anatina</name>
    <name type="common">Brachiopod</name>
    <name type="synonym">Lingula unguis</name>
    <dbReference type="NCBI Taxonomy" id="7574"/>
    <lineage>
        <taxon>Eukaryota</taxon>
        <taxon>Metazoa</taxon>
        <taxon>Spiralia</taxon>
        <taxon>Lophotrochozoa</taxon>
        <taxon>Brachiopoda</taxon>
        <taxon>Linguliformea</taxon>
        <taxon>Lingulata</taxon>
        <taxon>Lingulida</taxon>
        <taxon>Linguloidea</taxon>
        <taxon>Lingulidae</taxon>
        <taxon>Lingula</taxon>
    </lineage>
</organism>
<dbReference type="GO" id="GO:0005102">
    <property type="term" value="F:signaling receptor binding"/>
    <property type="evidence" value="ECO:0007669"/>
    <property type="project" value="TreeGrafter"/>
</dbReference>
<dbReference type="KEGG" id="lak:106164369"/>
<dbReference type="GO" id="GO:0009986">
    <property type="term" value="C:cell surface"/>
    <property type="evidence" value="ECO:0007669"/>
    <property type="project" value="TreeGrafter"/>
</dbReference>
<dbReference type="InterPro" id="IPR050969">
    <property type="entry name" value="Dev_Signal_Modulators"/>
</dbReference>
<dbReference type="STRING" id="7574.A0A1S3IHM4"/>
<accession>A0A1S3IHM4</accession>
<dbReference type="GeneID" id="106164369"/>
<name>A0A1S3IHM4_LINAN</name>
<feature type="chain" id="PRO_5010259065" evidence="3">
    <location>
        <begin position="30"/>
        <end position="985"/>
    </location>
</feature>
<evidence type="ECO:0000256" key="3">
    <source>
        <dbReference type="SAM" id="SignalP"/>
    </source>
</evidence>
<dbReference type="Pfam" id="PF26129">
    <property type="entry name" value="Vwde"/>
    <property type="match status" value="1"/>
</dbReference>
<dbReference type="InParanoid" id="A0A1S3IHM4"/>
<protein>
    <submittedName>
        <fullName evidence="6">von Willebrand factor D and EGF domain-containing protein-like</fullName>
    </submittedName>
</protein>
<sequence>MLQDAMSASRSNVMFLTLWTFLSVASVYADPCTQGQHREVNDPRRSTAISPTSGDTMLCDSLLSSPPIWYRFTSPAGGDMPTANPGLLKCSTLFPVWLNGNIPSVADGEVTRQACVTNFGVSCSSPFNIKVKNCGLYRVYQLPRTTGCPIAYCAGSEAPCPPGTSSPTGYTPGCSAGFPNLTKKPNLSWTIGTGPEIVFECNPDVSEFTATQLVNMRFDITWYFDGSKVHSQLDVAQGSFPGKLHEAQWTGTHTLGVTVSCGVKAKYSAGGTPSPEVKSDGFFAGIEILTPKPLKIKSNDPPKQIQLRPTVPVLCPLGLPLISLCPKLRVEVRVPEIQGNPGVCPQTGVAVGPNVVFQNTACGVEIPSFPTLTPGWNAIVSLNVAGTITSTYFGDKISNVKLATLSFPSHPAWSNYYLPDFPVLVYNVAVQLAGKMCYSHNDPHMRTFDGERYENHNAGEFVMYKHRTLPVQVNARFEPCPGFPGATCNCAVAVKSGTDIFIADACSDLRLLKQGLNTPYSVGVVGCDLEGMKIEMTNGGKNFKITLPTGGQVVITYQNWGGGGKFLSLDIHPGELDIDNTRGLCGVLNSNVNDDFLHSDLTTVTPHTTSHPNAFSLSWKVTVATESLLSGTPGTAYARHPYCKCPVNNWDPTASLDCNLNNQVAVCVNQAAVTSAFFQQCQKRRDTTNDDDVFEPRVYVDYDDFVPAEAEWRNGWNEVSAREFCNRYIFSKESVRGCTELSNVDTEGPVEGCVLDIKLSGGTGWAFTAVENVKVSCEAELRRNTSLWIFDVKTNTTRLPDVIDKICMNECSGHGVCEGGECICEDRYGGEDCSVDLTAAPVLFGVPNGGVCDIRKRTCAKTQVYGETFLNTTNLICRIKKYEWEYGEFIQVHGHEAPAQFKQFQEVLCPLVLYESPPSLVIKYLISVANDGVNFSNEVVLTVYNPECFICERDAEYVWCKVRPGVCLIHGNCYIGEECLEHGPV</sequence>
<dbReference type="Gene3D" id="2.60.120.260">
    <property type="entry name" value="Galactose-binding domain-like"/>
    <property type="match status" value="1"/>
</dbReference>
<dbReference type="OrthoDB" id="10001041at2759"/>
<dbReference type="Pfam" id="PF23283">
    <property type="entry name" value="D8C_UMOD"/>
    <property type="match status" value="1"/>
</dbReference>
<evidence type="ECO:0000313" key="5">
    <source>
        <dbReference type="Proteomes" id="UP000085678"/>
    </source>
</evidence>
<dbReference type="Pfam" id="PF00094">
    <property type="entry name" value="VWD"/>
    <property type="match status" value="1"/>
</dbReference>
<dbReference type="Proteomes" id="UP000085678">
    <property type="component" value="Unplaced"/>
</dbReference>
<evidence type="ECO:0000256" key="1">
    <source>
        <dbReference type="ARBA" id="ARBA00022729"/>
    </source>
</evidence>
<keyword evidence="5" id="KW-1185">Reference proteome</keyword>
<evidence type="ECO:0000256" key="2">
    <source>
        <dbReference type="ARBA" id="ARBA00023157"/>
    </source>
</evidence>
<reference evidence="6" key="1">
    <citation type="submission" date="2025-08" db="UniProtKB">
        <authorList>
            <consortium name="RefSeq"/>
        </authorList>
    </citation>
    <scope>IDENTIFICATION</scope>
    <source>
        <tissue evidence="6">Gonads</tissue>
    </source>
</reference>
<evidence type="ECO:0000259" key="4">
    <source>
        <dbReference type="PROSITE" id="PS51233"/>
    </source>
</evidence>
<dbReference type="RefSeq" id="XP_013397717.1">
    <property type="nucleotide sequence ID" value="XM_013542263.1"/>
</dbReference>
<dbReference type="InterPro" id="IPR057774">
    <property type="entry name" value="D8C_UMOD/GP2/OIT3-like"/>
</dbReference>
<keyword evidence="1 3" id="KW-0732">Signal</keyword>
<dbReference type="GO" id="GO:0005576">
    <property type="term" value="C:extracellular region"/>
    <property type="evidence" value="ECO:0007669"/>
    <property type="project" value="TreeGrafter"/>
</dbReference>